<feature type="compositionally biased region" description="Low complexity" evidence="8">
    <location>
        <begin position="65"/>
        <end position="79"/>
    </location>
</feature>
<dbReference type="SUPFAM" id="SSF101447">
    <property type="entry name" value="Formin homology 2 domain (FH2 domain)"/>
    <property type="match status" value="1"/>
</dbReference>
<feature type="region of interest" description="Disordered" evidence="8">
    <location>
        <begin position="118"/>
        <end position="416"/>
    </location>
</feature>
<dbReference type="GO" id="GO:0045010">
    <property type="term" value="P:actin nucleation"/>
    <property type="evidence" value="ECO:0007669"/>
    <property type="project" value="InterPro"/>
</dbReference>
<dbReference type="Proteomes" id="UP000636709">
    <property type="component" value="Unassembled WGS sequence"/>
</dbReference>
<protein>
    <recommendedName>
        <fullName evidence="7">Formin-like protein</fullName>
    </recommendedName>
</protein>
<keyword evidence="2 9" id="KW-0812">Transmembrane</keyword>
<feature type="compositionally biased region" description="Pro residues" evidence="8">
    <location>
        <begin position="319"/>
        <end position="392"/>
    </location>
</feature>
<accession>A0A835KTU9</accession>
<dbReference type="AlphaFoldDB" id="A0A835KTU9"/>
<comment type="subcellular location">
    <subcellularLocation>
        <location evidence="1">Membrane</location>
        <topology evidence="1">Single-pass membrane protein</topology>
    </subcellularLocation>
</comment>
<name>A0A835KTU9_9POAL</name>
<feature type="compositionally biased region" description="Low complexity" evidence="8">
    <location>
        <begin position="193"/>
        <end position="213"/>
    </location>
</feature>
<evidence type="ECO:0000256" key="2">
    <source>
        <dbReference type="ARBA" id="ARBA00022692"/>
    </source>
</evidence>
<evidence type="ECO:0000313" key="12">
    <source>
        <dbReference type="EMBL" id="KAF8775959.1"/>
    </source>
</evidence>
<evidence type="ECO:0000256" key="9">
    <source>
        <dbReference type="SAM" id="Phobius"/>
    </source>
</evidence>
<dbReference type="Pfam" id="PF02181">
    <property type="entry name" value="FH2"/>
    <property type="match status" value="1"/>
</dbReference>
<dbReference type="Gramene" id="Dexi1A01G0026890.1">
    <property type="protein sequence ID" value="Dexi1A01G0026890.1:cds"/>
    <property type="gene ID" value="Dexi1A01G0026890"/>
</dbReference>
<dbReference type="InterPro" id="IPR042201">
    <property type="entry name" value="FH2_Formin_sf"/>
</dbReference>
<dbReference type="InterPro" id="IPR015425">
    <property type="entry name" value="FH2_Formin"/>
</dbReference>
<feature type="compositionally biased region" description="Gly residues" evidence="8">
    <location>
        <begin position="146"/>
        <end position="155"/>
    </location>
</feature>
<evidence type="ECO:0000256" key="7">
    <source>
        <dbReference type="RuleBase" id="RU361260"/>
    </source>
</evidence>
<feature type="chain" id="PRO_5032797988" description="Formin-like protein" evidence="10">
    <location>
        <begin position="23"/>
        <end position="924"/>
    </location>
</feature>
<organism evidence="12 13">
    <name type="scientific">Digitaria exilis</name>
    <dbReference type="NCBI Taxonomy" id="1010633"/>
    <lineage>
        <taxon>Eukaryota</taxon>
        <taxon>Viridiplantae</taxon>
        <taxon>Streptophyta</taxon>
        <taxon>Embryophyta</taxon>
        <taxon>Tracheophyta</taxon>
        <taxon>Spermatophyta</taxon>
        <taxon>Magnoliopsida</taxon>
        <taxon>Liliopsida</taxon>
        <taxon>Poales</taxon>
        <taxon>Poaceae</taxon>
        <taxon>PACMAD clade</taxon>
        <taxon>Panicoideae</taxon>
        <taxon>Panicodae</taxon>
        <taxon>Paniceae</taxon>
        <taxon>Anthephorinae</taxon>
        <taxon>Digitaria</taxon>
    </lineage>
</organism>
<gene>
    <name evidence="12" type="ORF">HU200_004094</name>
</gene>
<dbReference type="OrthoDB" id="1668162at2759"/>
<dbReference type="EMBL" id="JACEFO010000268">
    <property type="protein sequence ID" value="KAF8775959.1"/>
    <property type="molecule type" value="Genomic_DNA"/>
</dbReference>
<evidence type="ECO:0000259" key="11">
    <source>
        <dbReference type="PROSITE" id="PS51444"/>
    </source>
</evidence>
<feature type="region of interest" description="Disordered" evidence="8">
    <location>
        <begin position="844"/>
        <end position="924"/>
    </location>
</feature>
<dbReference type="PROSITE" id="PS51444">
    <property type="entry name" value="FH2"/>
    <property type="match status" value="1"/>
</dbReference>
<feature type="compositionally biased region" description="Pro residues" evidence="8">
    <location>
        <begin position="296"/>
        <end position="311"/>
    </location>
</feature>
<feature type="region of interest" description="Disordered" evidence="8">
    <location>
        <begin position="462"/>
        <end position="482"/>
    </location>
</feature>
<comment type="similarity">
    <text evidence="6">Belongs to the formin-like family. Class-I subfamily.</text>
</comment>
<dbReference type="SMART" id="SM00498">
    <property type="entry name" value="FH2"/>
    <property type="match status" value="1"/>
</dbReference>
<evidence type="ECO:0000256" key="10">
    <source>
        <dbReference type="SAM" id="SignalP"/>
    </source>
</evidence>
<feature type="transmembrane region" description="Helical" evidence="9">
    <location>
        <begin position="85"/>
        <end position="108"/>
    </location>
</feature>
<feature type="compositionally biased region" description="Pro residues" evidence="8">
    <location>
        <begin position="41"/>
        <end position="64"/>
    </location>
</feature>
<dbReference type="PANTHER" id="PTHR23213">
    <property type="entry name" value="FORMIN-RELATED"/>
    <property type="match status" value="1"/>
</dbReference>
<dbReference type="PANTHER" id="PTHR23213:SF354">
    <property type="entry name" value="FORMIN-LIKE PROTEIN 4"/>
    <property type="match status" value="1"/>
</dbReference>
<keyword evidence="5 9" id="KW-0472">Membrane</keyword>
<feature type="compositionally biased region" description="Low complexity" evidence="8">
    <location>
        <begin position="393"/>
        <end position="402"/>
    </location>
</feature>
<evidence type="ECO:0000256" key="6">
    <source>
        <dbReference type="ARBA" id="ARBA00025793"/>
    </source>
</evidence>
<evidence type="ECO:0000256" key="5">
    <source>
        <dbReference type="ARBA" id="ARBA00023136"/>
    </source>
</evidence>
<feature type="compositionally biased region" description="Low complexity" evidence="8">
    <location>
        <begin position="249"/>
        <end position="264"/>
    </location>
</feature>
<evidence type="ECO:0000256" key="3">
    <source>
        <dbReference type="ARBA" id="ARBA00022729"/>
    </source>
</evidence>
<reference evidence="12" key="1">
    <citation type="submission" date="2020-07" db="EMBL/GenBank/DDBJ databases">
        <title>Genome sequence and genetic diversity analysis of an under-domesticated orphan crop, white fonio (Digitaria exilis).</title>
        <authorList>
            <person name="Bennetzen J.L."/>
            <person name="Chen S."/>
            <person name="Ma X."/>
            <person name="Wang X."/>
            <person name="Yssel A.E.J."/>
            <person name="Chaluvadi S.R."/>
            <person name="Johnson M."/>
            <person name="Gangashetty P."/>
            <person name="Hamidou F."/>
            <person name="Sanogo M.D."/>
            <person name="Zwaenepoel A."/>
            <person name="Wallace J."/>
            <person name="Van De Peer Y."/>
            <person name="Van Deynze A."/>
        </authorList>
    </citation>
    <scope>NUCLEOTIDE SEQUENCE</scope>
    <source>
        <tissue evidence="12">Leaves</tissue>
    </source>
</reference>
<evidence type="ECO:0000313" key="13">
    <source>
        <dbReference type="Proteomes" id="UP000636709"/>
    </source>
</evidence>
<proteinExistence type="inferred from homology"/>
<dbReference type="Gene3D" id="1.20.58.2220">
    <property type="entry name" value="Formin, FH2 domain"/>
    <property type="match status" value="1"/>
</dbReference>
<comment type="caution">
    <text evidence="12">The sequence shown here is derived from an EMBL/GenBank/DDBJ whole genome shotgun (WGS) entry which is preliminary data.</text>
</comment>
<keyword evidence="13" id="KW-1185">Reference proteome</keyword>
<evidence type="ECO:0000256" key="4">
    <source>
        <dbReference type="ARBA" id="ARBA00022989"/>
    </source>
</evidence>
<dbReference type="GO" id="GO:0051015">
    <property type="term" value="F:actin filament binding"/>
    <property type="evidence" value="ECO:0007669"/>
    <property type="project" value="InterPro"/>
</dbReference>
<feature type="region of interest" description="Disordered" evidence="8">
    <location>
        <begin position="36"/>
        <end position="79"/>
    </location>
</feature>
<feature type="compositionally biased region" description="Low complexity" evidence="8">
    <location>
        <begin position="845"/>
        <end position="870"/>
    </location>
</feature>
<feature type="compositionally biased region" description="Basic and acidic residues" evidence="8">
    <location>
        <begin position="166"/>
        <end position="178"/>
    </location>
</feature>
<dbReference type="GO" id="GO:0016020">
    <property type="term" value="C:membrane"/>
    <property type="evidence" value="ECO:0007669"/>
    <property type="project" value="UniProtKB-SubCell"/>
</dbReference>
<dbReference type="InterPro" id="IPR027643">
    <property type="entry name" value="Formin-like_plant"/>
</dbReference>
<sequence>MSPRPLLLLIVAAVALHALAAAQPQRNIQTTFPSVRTPAIATPPPPPIVSPSPSPTATAPPSPPGSSSSTAPPSSSSSSAKRSDIAVAVVSTALSSFAVSGLVFFLFLRHGKKKDLVAAGGNGYSDGRQDFAAGKLPEREPRRPPRGGGGGGGFGMVDENGLDAIYWREFEKDGDGGRGRKSWRPPQPPPPRQQQQQQRVEMWPEPQQSSSPPRRSRRNKIDQEPLIPSGSVDSASEVFDESLHPPPTAGSSSSFSVAAAGSYARPPPPTPAIAVSSVPRPSPPPAPAAPASASPGLPPPPGRASPPPAPPIAAASAVPSPPAPPKPAAASPPPPPPPKGPSPPPPPPPKAGGPPLPPSKGPPPPPPPKGPSPPPPPPPGGKKGGPPPPPPKGGASASSSRPPTAPGMPSGAEQQAKLKPLHWDKVNVQATDHSMVWDKITGGSFNLDEGIIEALFGTAAANRKPKTADSKDSAESSAGLGRSNTPEQIFLLEPRKSHNISIILKSLTVGRDEIIDALRDGHTELSTEVLEKLSRLNISKEEESTILKFSGNPDRLAPAEAFLLRLFLDVPNPLARVNALLFKVNYGAEVAQLKHSLRTLELASQELRTKGLFFKLLEAVLKAGNRMNAGTARGNAQAFNLTALRKLSDVKSTDGSTSLLHFVVEEVVRSEGKRLAINRNYSLRRSGSLARSGHEGGSSAAGQGPSREERQNEYMNLGLPIVGGLSTEFANVKRAAMVDYDAVVSECSILGSRLADIKRLLDTCSDDGFARGLRGFVNAAEQELKVLSAEQERVLELVQKTTEYYHAGATKDRNAHPLQLFIVVRDFLGMVDQACVDIKRKLQQQKKPLPSSSQPTTAAAPAAPSSTAAAVTKEATDGKPPPAPAQKPAEEVDSKRKRVMPRFPNLPAHFMKDNADSDSSSDEE</sequence>
<feature type="region of interest" description="Disordered" evidence="8">
    <location>
        <begin position="687"/>
        <end position="709"/>
    </location>
</feature>
<keyword evidence="4 9" id="KW-1133">Transmembrane helix</keyword>
<feature type="signal peptide" evidence="10">
    <location>
        <begin position="1"/>
        <end position="22"/>
    </location>
</feature>
<evidence type="ECO:0000256" key="1">
    <source>
        <dbReference type="ARBA" id="ARBA00004167"/>
    </source>
</evidence>
<evidence type="ECO:0000256" key="8">
    <source>
        <dbReference type="SAM" id="MobiDB-lite"/>
    </source>
</evidence>
<keyword evidence="3 10" id="KW-0732">Signal</keyword>
<feature type="domain" description="FH2" evidence="11">
    <location>
        <begin position="408"/>
        <end position="857"/>
    </location>
</feature>